<dbReference type="GO" id="GO:0009247">
    <property type="term" value="P:glycolipid biosynthetic process"/>
    <property type="evidence" value="ECO:0007669"/>
    <property type="project" value="UniProtKB-ARBA"/>
</dbReference>
<name>A0A956NA63_UNCEI</name>
<keyword evidence="4" id="KW-0808">Transferase</keyword>
<dbReference type="PANTHER" id="PTHR30606:SF10">
    <property type="entry name" value="PHOSPHATIDYLINOSITOL MANNOSIDE ACYLTRANSFERASE"/>
    <property type="match status" value="1"/>
</dbReference>
<gene>
    <name evidence="9" type="ORF">KDA27_04480</name>
</gene>
<evidence type="ECO:0000256" key="2">
    <source>
        <dbReference type="ARBA" id="ARBA00022475"/>
    </source>
</evidence>
<evidence type="ECO:0000256" key="5">
    <source>
        <dbReference type="ARBA" id="ARBA00023136"/>
    </source>
</evidence>
<feature type="transmembrane region" description="Helical" evidence="8">
    <location>
        <begin position="40"/>
        <end position="57"/>
    </location>
</feature>
<dbReference type="GO" id="GO:0016746">
    <property type="term" value="F:acyltransferase activity"/>
    <property type="evidence" value="ECO:0007669"/>
    <property type="project" value="UniProtKB-KW"/>
</dbReference>
<reference evidence="9" key="2">
    <citation type="journal article" date="2021" name="Microbiome">
        <title>Successional dynamics and alternative stable states in a saline activated sludge microbial community over 9 years.</title>
        <authorList>
            <person name="Wang Y."/>
            <person name="Ye J."/>
            <person name="Ju F."/>
            <person name="Liu L."/>
            <person name="Boyd J.A."/>
            <person name="Deng Y."/>
            <person name="Parks D.H."/>
            <person name="Jiang X."/>
            <person name="Yin X."/>
            <person name="Woodcroft B.J."/>
            <person name="Tyson G.W."/>
            <person name="Hugenholtz P."/>
            <person name="Polz M.F."/>
            <person name="Zhang T."/>
        </authorList>
    </citation>
    <scope>NUCLEOTIDE SEQUENCE</scope>
    <source>
        <strain evidence="9">HKST-UBA02</strain>
    </source>
</reference>
<accession>A0A956NA63</accession>
<keyword evidence="5 8" id="KW-0472">Membrane</keyword>
<comment type="subcellular location">
    <subcellularLocation>
        <location evidence="1">Cell inner membrane</location>
    </subcellularLocation>
</comment>
<evidence type="ECO:0000256" key="6">
    <source>
        <dbReference type="ARBA" id="ARBA00023315"/>
    </source>
</evidence>
<sequence length="335" mass="38045">MTGGQGRPGPAETDRPEDATPPQAAKRPSRRKRWKKQARRALRFVLLAPLLLPLGYLPRRLARRLGAAYGHLARISLPKEVRRAETHLAVAFPDAPPKDRARLLRETFVSIGLLAVDFLRIGRGRGASLLDGLVVEGLEHLEATERSGRGTLLVTAHFGNWELLAVYLARRSRKLHVLYHPFEERRLERFVRKVRDRAGIRSVSADRPAPALRALRQGELVGVLVDRIPHGGVRCEFFGKECRTAEGAARLGLRTGALVLCAALWEDDSARYRARFWPPMELAELPKLPKGEEGTGSSEVERLCRQFTSWTEELVRMAPERWPWFYDRWKVRPSR</sequence>
<evidence type="ECO:0000313" key="9">
    <source>
        <dbReference type="EMBL" id="MCA9755037.1"/>
    </source>
</evidence>
<dbReference type="EMBL" id="JAGQHS010000014">
    <property type="protein sequence ID" value="MCA9755037.1"/>
    <property type="molecule type" value="Genomic_DNA"/>
</dbReference>
<dbReference type="CDD" id="cd07984">
    <property type="entry name" value="LPLAT_LABLAT-like"/>
    <property type="match status" value="1"/>
</dbReference>
<keyword evidence="8" id="KW-1133">Transmembrane helix</keyword>
<dbReference type="PANTHER" id="PTHR30606">
    <property type="entry name" value="LIPID A BIOSYNTHESIS LAUROYL ACYLTRANSFERASE"/>
    <property type="match status" value="1"/>
</dbReference>
<keyword evidence="6" id="KW-0012">Acyltransferase</keyword>
<dbReference type="Pfam" id="PF03279">
    <property type="entry name" value="Lip_A_acyltrans"/>
    <property type="match status" value="1"/>
</dbReference>
<keyword evidence="8" id="KW-0812">Transmembrane</keyword>
<organism evidence="9 10">
    <name type="scientific">Eiseniibacteriota bacterium</name>
    <dbReference type="NCBI Taxonomy" id="2212470"/>
    <lineage>
        <taxon>Bacteria</taxon>
        <taxon>Candidatus Eiseniibacteriota</taxon>
    </lineage>
</organism>
<dbReference type="AlphaFoldDB" id="A0A956NA63"/>
<evidence type="ECO:0000256" key="8">
    <source>
        <dbReference type="SAM" id="Phobius"/>
    </source>
</evidence>
<dbReference type="GO" id="GO:0005886">
    <property type="term" value="C:plasma membrane"/>
    <property type="evidence" value="ECO:0007669"/>
    <property type="project" value="UniProtKB-SubCell"/>
</dbReference>
<evidence type="ECO:0000313" key="10">
    <source>
        <dbReference type="Proteomes" id="UP000739538"/>
    </source>
</evidence>
<feature type="region of interest" description="Disordered" evidence="7">
    <location>
        <begin position="1"/>
        <end position="33"/>
    </location>
</feature>
<evidence type="ECO:0000256" key="1">
    <source>
        <dbReference type="ARBA" id="ARBA00004533"/>
    </source>
</evidence>
<evidence type="ECO:0000256" key="7">
    <source>
        <dbReference type="SAM" id="MobiDB-lite"/>
    </source>
</evidence>
<evidence type="ECO:0008006" key="11">
    <source>
        <dbReference type="Google" id="ProtNLM"/>
    </source>
</evidence>
<evidence type="ECO:0000256" key="4">
    <source>
        <dbReference type="ARBA" id="ARBA00022679"/>
    </source>
</evidence>
<keyword evidence="3" id="KW-0997">Cell inner membrane</keyword>
<reference evidence="9" key="1">
    <citation type="submission" date="2020-04" db="EMBL/GenBank/DDBJ databases">
        <authorList>
            <person name="Zhang T."/>
        </authorList>
    </citation>
    <scope>NUCLEOTIDE SEQUENCE</scope>
    <source>
        <strain evidence="9">HKST-UBA02</strain>
    </source>
</reference>
<dbReference type="InterPro" id="IPR004960">
    <property type="entry name" value="LipA_acyltrans"/>
</dbReference>
<dbReference type="Proteomes" id="UP000739538">
    <property type="component" value="Unassembled WGS sequence"/>
</dbReference>
<comment type="caution">
    <text evidence="9">The sequence shown here is derived from an EMBL/GenBank/DDBJ whole genome shotgun (WGS) entry which is preliminary data.</text>
</comment>
<keyword evidence="2" id="KW-1003">Cell membrane</keyword>
<evidence type="ECO:0000256" key="3">
    <source>
        <dbReference type="ARBA" id="ARBA00022519"/>
    </source>
</evidence>
<protein>
    <recommendedName>
        <fullName evidence="11">Lipid A biosynthesis acyltransferase</fullName>
    </recommendedName>
</protein>
<proteinExistence type="predicted"/>